<dbReference type="PANTHER" id="PTHR48100:SF54">
    <property type="entry name" value="PHOSPHATASE SPAC5H10.03-RELATED"/>
    <property type="match status" value="1"/>
</dbReference>
<dbReference type="GO" id="GO:0005737">
    <property type="term" value="C:cytoplasm"/>
    <property type="evidence" value="ECO:0007669"/>
    <property type="project" value="TreeGrafter"/>
</dbReference>
<dbReference type="AlphaFoldDB" id="A0A6V8HGR8"/>
<name>A0A6V8HGR8_TALPI</name>
<comment type="caution">
    <text evidence="1">The sequence shown here is derived from an EMBL/GenBank/DDBJ whole genome shotgun (WGS) entry which is preliminary data.</text>
</comment>
<dbReference type="Gene3D" id="3.40.50.1240">
    <property type="entry name" value="Phosphoglycerate mutase-like"/>
    <property type="match status" value="1"/>
</dbReference>
<dbReference type="EMBL" id="DF933830">
    <property type="protein sequence ID" value="GAM40126.1"/>
    <property type="molecule type" value="Genomic_DNA"/>
</dbReference>
<proteinExistence type="predicted"/>
<dbReference type="InterPro" id="IPR050275">
    <property type="entry name" value="PGM_Phosphatase"/>
</dbReference>
<dbReference type="CDD" id="cd07067">
    <property type="entry name" value="HP_PGM_like"/>
    <property type="match status" value="1"/>
</dbReference>
<dbReference type="SUPFAM" id="SSF53254">
    <property type="entry name" value="Phosphoglycerate mutase-like"/>
    <property type="match status" value="1"/>
</dbReference>
<evidence type="ECO:0000313" key="1">
    <source>
        <dbReference type="EMBL" id="GAM40126.1"/>
    </source>
</evidence>
<dbReference type="InterPro" id="IPR029033">
    <property type="entry name" value="His_PPase_superfam"/>
</dbReference>
<reference evidence="2" key="1">
    <citation type="journal article" date="2015" name="Genome Announc.">
        <title>Draft genome sequence of Talaromyces cellulolyticus strain Y-94, a source of lignocellulosic biomass-degrading enzymes.</title>
        <authorList>
            <person name="Fujii T."/>
            <person name="Koike H."/>
            <person name="Sawayama S."/>
            <person name="Yano S."/>
            <person name="Inoue H."/>
        </authorList>
    </citation>
    <scope>NUCLEOTIDE SEQUENCE [LARGE SCALE GENOMIC DNA]</scope>
    <source>
        <strain evidence="2">Y-94</strain>
    </source>
</reference>
<dbReference type="Pfam" id="PF00300">
    <property type="entry name" value="His_Phos_1"/>
    <property type="match status" value="2"/>
</dbReference>
<dbReference type="SMART" id="SM00855">
    <property type="entry name" value="PGAM"/>
    <property type="match status" value="1"/>
</dbReference>
<accession>A0A6V8HGR8</accession>
<protein>
    <recommendedName>
        <fullName evidence="3">Phosphoglycerate mutase family protein</fullName>
    </recommendedName>
</protein>
<sequence length="212" mass="23663">MTSKIHLVRHAESVHNVSKDFYQLDPDLTPLGLQQATQLIQAFPYASEVGIILTSPLRRTIQTSLAAFPNVLDKRYFDPDSGHGIENGATLFLDPDLQERSALPCDSGSSSEILKVAFPRLDLKDLSDNWQVKEGLYSPDGEAVKERAKRLRCRVAAITESLKDQERKHVVIVTHGVFMKFLSGDPEIDLPKAGWKSYTVEKHISDVVLLPV</sequence>
<dbReference type="InterPro" id="IPR013078">
    <property type="entry name" value="His_Pase_superF_clade-1"/>
</dbReference>
<keyword evidence="2" id="KW-1185">Reference proteome</keyword>
<dbReference type="PANTHER" id="PTHR48100">
    <property type="entry name" value="BROAD-SPECIFICITY PHOSPHATASE YOR283W-RELATED"/>
    <property type="match status" value="1"/>
</dbReference>
<gene>
    <name evidence="1" type="ORF">TCE0_034r12231</name>
</gene>
<evidence type="ECO:0000313" key="2">
    <source>
        <dbReference type="Proteomes" id="UP000053095"/>
    </source>
</evidence>
<evidence type="ECO:0008006" key="3">
    <source>
        <dbReference type="Google" id="ProtNLM"/>
    </source>
</evidence>
<dbReference type="GO" id="GO:0016791">
    <property type="term" value="F:phosphatase activity"/>
    <property type="evidence" value="ECO:0007669"/>
    <property type="project" value="TreeGrafter"/>
</dbReference>
<dbReference type="Proteomes" id="UP000053095">
    <property type="component" value="Unassembled WGS sequence"/>
</dbReference>
<organism evidence="1 2">
    <name type="scientific">Talaromyces pinophilus</name>
    <name type="common">Penicillium pinophilum</name>
    <dbReference type="NCBI Taxonomy" id="128442"/>
    <lineage>
        <taxon>Eukaryota</taxon>
        <taxon>Fungi</taxon>
        <taxon>Dikarya</taxon>
        <taxon>Ascomycota</taxon>
        <taxon>Pezizomycotina</taxon>
        <taxon>Eurotiomycetes</taxon>
        <taxon>Eurotiomycetidae</taxon>
        <taxon>Eurotiales</taxon>
        <taxon>Trichocomaceae</taxon>
        <taxon>Talaromyces</taxon>
        <taxon>Talaromyces sect. Talaromyces</taxon>
    </lineage>
</organism>